<protein>
    <submittedName>
        <fullName evidence="1">Uncharacterized protein</fullName>
    </submittedName>
</protein>
<gene>
    <name evidence="1" type="ORF">GB927_005065</name>
</gene>
<accession>A0ABT1R2R4</accession>
<sequence>MKFLAFYRILPKSPAPVIPIFTDGKNNFRQISGKDDLVLEYKHTPDLSEDRMFISKEQKINTPDIGEHCIYAYEYAENSIAIGDIESIKHRLLSIISKEENISEKCFTILDIANFTENENLIRLAADSCYKSLNKFSFNLSEKWLNGTQLSDSIKEHVRQQNRKSTTIARGKFLFQFTCRKAVWQTLARNASFRNMTIDDYLDVCIDIAIGDGSFYGEFSPNDISKIYDILLSPKSKILSRHMEAVAKIIIEIRSVLEREKLVYSHNILEHLIIEHAQEDGFTKIKTFRARITRNMEKDVNKISKRFRLSKSEARGVIISSILDKADPEFISKVHALVKSKSDKLHKNFESQAIKYYNKYINYIPDL</sequence>
<comment type="caution">
    <text evidence="1">The sequence shown here is derived from an EMBL/GenBank/DDBJ whole genome shotgun (WGS) entry which is preliminary data.</text>
</comment>
<name>A0ABT1R2R4_9HYPH</name>
<organism evidence="1 2">
    <name type="scientific">Shinella lacus</name>
    <dbReference type="NCBI Taxonomy" id="2654216"/>
    <lineage>
        <taxon>Bacteria</taxon>
        <taxon>Pseudomonadati</taxon>
        <taxon>Pseudomonadota</taxon>
        <taxon>Alphaproteobacteria</taxon>
        <taxon>Hyphomicrobiales</taxon>
        <taxon>Rhizobiaceae</taxon>
        <taxon>Shinella</taxon>
    </lineage>
</organism>
<keyword evidence="2" id="KW-1185">Reference proteome</keyword>
<reference evidence="1" key="1">
    <citation type="submission" date="2021-07" db="EMBL/GenBank/DDBJ databases">
        <title>Shinella sp. nov., a novel member of the genus Shinella from water.</title>
        <authorList>
            <person name="Deng Y."/>
        </authorList>
    </citation>
    <scope>NUCLEOTIDE SEQUENCE</scope>
    <source>
        <strain evidence="1">CPCC 100929</strain>
    </source>
</reference>
<evidence type="ECO:0000313" key="2">
    <source>
        <dbReference type="Proteomes" id="UP000996601"/>
    </source>
</evidence>
<dbReference type="RefSeq" id="WP_256115550.1">
    <property type="nucleotide sequence ID" value="NZ_WHSB02000002.1"/>
</dbReference>
<proteinExistence type="predicted"/>
<evidence type="ECO:0000313" key="1">
    <source>
        <dbReference type="EMBL" id="MCQ4629396.1"/>
    </source>
</evidence>
<dbReference type="Proteomes" id="UP000996601">
    <property type="component" value="Unassembled WGS sequence"/>
</dbReference>
<dbReference type="EMBL" id="WHSB02000002">
    <property type="protein sequence ID" value="MCQ4629396.1"/>
    <property type="molecule type" value="Genomic_DNA"/>
</dbReference>